<dbReference type="InterPro" id="IPR041916">
    <property type="entry name" value="Anti_sigma_zinc_sf"/>
</dbReference>
<dbReference type="KEGG" id="tom:BWR18_02635"/>
<sequence length="189" mass="19681">MDRPDGLSEDTLLAHLRGETDPETAARIEAQAEADPALRAELALMAGLRGALAQGEGAAQGGWDRLAAEIDRTKPANLPHRPVWRIAALFLGAVVLVQGAFLVVGDGSGDGPLYRTVTEAPAEATLAVAFEAETTAAEIEALLRETGASIMDGPSALGLYRLVFVDAAAREAAQTALETSPLVEIVAEE</sequence>
<dbReference type="Gene3D" id="1.10.10.1320">
    <property type="entry name" value="Anti-sigma factor, zinc-finger domain"/>
    <property type="match status" value="1"/>
</dbReference>
<keyword evidence="3" id="KW-1185">Reference proteome</keyword>
<dbReference type="Proteomes" id="UP000186336">
    <property type="component" value="Chromosome"/>
</dbReference>
<proteinExistence type="predicted"/>
<keyword evidence="1" id="KW-1133">Transmembrane helix</keyword>
<keyword evidence="1" id="KW-0812">Transmembrane</keyword>
<dbReference type="OrthoDB" id="5702699at2"/>
<evidence type="ECO:0000313" key="2">
    <source>
        <dbReference type="EMBL" id="APX10709.1"/>
    </source>
</evidence>
<name>A0A1P8MRW7_9RHOB</name>
<dbReference type="AlphaFoldDB" id="A0A1P8MRW7"/>
<gene>
    <name evidence="2" type="ORF">BWR18_02635</name>
</gene>
<reference evidence="2 3" key="1">
    <citation type="submission" date="2017-01" db="EMBL/GenBank/DDBJ databases">
        <title>Complete genome of Tateyamaria omphalii DOK1-4 isolated from seawater in Dokdo.</title>
        <authorList>
            <person name="Kim J.H."/>
            <person name="Chi W.-J."/>
        </authorList>
    </citation>
    <scope>NUCLEOTIDE SEQUENCE [LARGE SCALE GENOMIC DNA]</scope>
    <source>
        <strain evidence="2 3">DOK1-4</strain>
    </source>
</reference>
<protein>
    <recommendedName>
        <fullName evidence="4">Zinc-finger domain-containing protein</fullName>
    </recommendedName>
</protein>
<dbReference type="EMBL" id="CP019312">
    <property type="protein sequence ID" value="APX10709.1"/>
    <property type="molecule type" value="Genomic_DNA"/>
</dbReference>
<dbReference type="RefSeq" id="WP_076626576.1">
    <property type="nucleotide sequence ID" value="NZ_CP019312.1"/>
</dbReference>
<organism evidence="2 3">
    <name type="scientific">Tateyamaria omphalii</name>
    <dbReference type="NCBI Taxonomy" id="299262"/>
    <lineage>
        <taxon>Bacteria</taxon>
        <taxon>Pseudomonadati</taxon>
        <taxon>Pseudomonadota</taxon>
        <taxon>Alphaproteobacteria</taxon>
        <taxon>Rhodobacterales</taxon>
        <taxon>Roseobacteraceae</taxon>
        <taxon>Tateyamaria</taxon>
    </lineage>
</organism>
<keyword evidence="1" id="KW-0472">Membrane</keyword>
<dbReference type="STRING" id="299262.BWR18_02635"/>
<evidence type="ECO:0008006" key="4">
    <source>
        <dbReference type="Google" id="ProtNLM"/>
    </source>
</evidence>
<evidence type="ECO:0000313" key="3">
    <source>
        <dbReference type="Proteomes" id="UP000186336"/>
    </source>
</evidence>
<evidence type="ECO:0000256" key="1">
    <source>
        <dbReference type="SAM" id="Phobius"/>
    </source>
</evidence>
<feature type="transmembrane region" description="Helical" evidence="1">
    <location>
        <begin position="83"/>
        <end position="105"/>
    </location>
</feature>
<accession>A0A1P8MRW7</accession>